<reference evidence="2" key="1">
    <citation type="journal article" date="2019" name="Int. J. Syst. Evol. Microbiol.">
        <title>The Global Catalogue of Microorganisms (GCM) 10K type strain sequencing project: providing services to taxonomists for standard genome sequencing and annotation.</title>
        <authorList>
            <consortium name="The Broad Institute Genomics Platform"/>
            <consortium name="The Broad Institute Genome Sequencing Center for Infectious Disease"/>
            <person name="Wu L."/>
            <person name="Ma J."/>
        </authorList>
    </citation>
    <scope>NUCLEOTIDE SEQUENCE [LARGE SCALE GENOMIC DNA]</scope>
    <source>
        <strain evidence="2">JCM 18303</strain>
    </source>
</reference>
<sequence>MGWSGIWAVRLFVTGLLRGLARSGLSALGCRCWCEVWNPDETGELVDSALLDPDTGAIEWESDLLD</sequence>
<dbReference type="EMBL" id="BAABJP010000036">
    <property type="protein sequence ID" value="GAA5166866.1"/>
    <property type="molecule type" value="Genomic_DNA"/>
</dbReference>
<name>A0ABP9QTN7_9PSEU</name>
<protein>
    <submittedName>
        <fullName evidence="1">Uncharacterized protein</fullName>
    </submittedName>
</protein>
<accession>A0ABP9QTN7</accession>
<evidence type="ECO:0000313" key="1">
    <source>
        <dbReference type="EMBL" id="GAA5166866.1"/>
    </source>
</evidence>
<comment type="caution">
    <text evidence="1">The sequence shown here is derived from an EMBL/GenBank/DDBJ whole genome shotgun (WGS) entry which is preliminary data.</text>
</comment>
<proteinExistence type="predicted"/>
<evidence type="ECO:0000313" key="2">
    <source>
        <dbReference type="Proteomes" id="UP001428817"/>
    </source>
</evidence>
<gene>
    <name evidence="1" type="ORF">GCM10023321_58680</name>
</gene>
<keyword evidence="2" id="KW-1185">Reference proteome</keyword>
<organism evidence="1 2">
    <name type="scientific">Pseudonocardia eucalypti</name>
    <dbReference type="NCBI Taxonomy" id="648755"/>
    <lineage>
        <taxon>Bacteria</taxon>
        <taxon>Bacillati</taxon>
        <taxon>Actinomycetota</taxon>
        <taxon>Actinomycetes</taxon>
        <taxon>Pseudonocardiales</taxon>
        <taxon>Pseudonocardiaceae</taxon>
        <taxon>Pseudonocardia</taxon>
    </lineage>
</organism>
<dbReference type="Proteomes" id="UP001428817">
    <property type="component" value="Unassembled WGS sequence"/>
</dbReference>